<evidence type="ECO:0000313" key="2">
    <source>
        <dbReference type="EMBL" id="KFC22130.1"/>
    </source>
</evidence>
<dbReference type="Pfam" id="PF07394">
    <property type="entry name" value="DUF1501"/>
    <property type="match status" value="1"/>
</dbReference>
<organism evidence="2 3">
    <name type="scientific">Epilithonimonas lactis</name>
    <dbReference type="NCBI Taxonomy" id="421072"/>
    <lineage>
        <taxon>Bacteria</taxon>
        <taxon>Pseudomonadati</taxon>
        <taxon>Bacteroidota</taxon>
        <taxon>Flavobacteriia</taxon>
        <taxon>Flavobacteriales</taxon>
        <taxon>Weeksellaceae</taxon>
        <taxon>Chryseobacterium group</taxon>
        <taxon>Epilithonimonas</taxon>
    </lineage>
</organism>
<protein>
    <submittedName>
        <fullName evidence="2">Twin-arginine translocation pathway signal</fullName>
    </submittedName>
</protein>
<feature type="chain" id="PRO_5001787091" evidence="1">
    <location>
        <begin position="28"/>
        <end position="398"/>
    </location>
</feature>
<evidence type="ECO:0000256" key="1">
    <source>
        <dbReference type="SAM" id="SignalP"/>
    </source>
</evidence>
<dbReference type="RefSeq" id="WP_034975563.1">
    <property type="nucleotide sequence ID" value="NZ_FOFI01000003.1"/>
</dbReference>
<dbReference type="PANTHER" id="PTHR43737">
    <property type="entry name" value="BLL7424 PROTEIN"/>
    <property type="match status" value="1"/>
</dbReference>
<dbReference type="Proteomes" id="UP000028623">
    <property type="component" value="Unassembled WGS sequence"/>
</dbReference>
<dbReference type="eggNOG" id="COG4102">
    <property type="taxonomic scope" value="Bacteria"/>
</dbReference>
<comment type="caution">
    <text evidence="2">The sequence shown here is derived from an EMBL/GenBank/DDBJ whole genome shotgun (WGS) entry which is preliminary data.</text>
</comment>
<gene>
    <name evidence="2" type="ORF">IO89_09220</name>
</gene>
<dbReference type="STRING" id="421072.SAMN04488097_2460"/>
<dbReference type="PANTHER" id="PTHR43737:SF1">
    <property type="entry name" value="DUF1501 DOMAIN-CONTAINING PROTEIN"/>
    <property type="match status" value="1"/>
</dbReference>
<name>A0A085BI35_9FLAO</name>
<keyword evidence="1" id="KW-0732">Signal</keyword>
<evidence type="ECO:0000313" key="3">
    <source>
        <dbReference type="Proteomes" id="UP000028623"/>
    </source>
</evidence>
<proteinExistence type="predicted"/>
<dbReference type="AlphaFoldDB" id="A0A085BI35"/>
<sequence>MIINRKTFIRTSSLAAASFLFPNFLSALTLPEAIEMNGKTLIILQLSGGNDGLNTIIPIKNDIYYSSRNQISIKEETALLLTDDAAINPSLKYFKNLYDNGELAVMNNVGYPEPNKSHFRSMDIWQSASGSNEFINSGWLGRYLDEACHDCTNPTQAIEVDDLLSLAMKGENKKAIALKDPKKLFDNSQESLYKKLAADNHDHDHDLASYLYNTLGNTVNNSEYVFKESKAKPTDKVYPSTQIGKDFKTIASLIKSDINTQVYYLSVGSFDTHTNQNQRQNQLFKTIDEAVEVFVKDMKENGKFDDVMIMTFSEFGRRVAQNASNGTDHGTANQMFFISGGLKKKGLLNPLPDLTKLNDGDLIYTEDFRKVYATVLKRWLNTNDQKILGKDNGYYDFI</sequence>
<reference evidence="2 3" key="1">
    <citation type="submission" date="2014-07" db="EMBL/GenBank/DDBJ databases">
        <title>Epilithonimonas lactis LMG 22401 Genome.</title>
        <authorList>
            <person name="Pipes S.E."/>
            <person name="Stropko S.J."/>
        </authorList>
    </citation>
    <scope>NUCLEOTIDE SEQUENCE [LARGE SCALE GENOMIC DNA]</scope>
    <source>
        <strain evidence="2 3">LMG 24401</strain>
    </source>
</reference>
<dbReference type="InterPro" id="IPR010869">
    <property type="entry name" value="DUF1501"/>
</dbReference>
<dbReference type="OrthoDB" id="9779968at2"/>
<feature type="signal peptide" evidence="1">
    <location>
        <begin position="1"/>
        <end position="27"/>
    </location>
</feature>
<dbReference type="EMBL" id="JPLY01000003">
    <property type="protein sequence ID" value="KFC22130.1"/>
    <property type="molecule type" value="Genomic_DNA"/>
</dbReference>
<accession>A0A085BI35</accession>
<keyword evidence="3" id="KW-1185">Reference proteome</keyword>